<dbReference type="InterPro" id="IPR013658">
    <property type="entry name" value="SGL"/>
</dbReference>
<feature type="repeat" description="LDL-receptor class B" evidence="17">
    <location>
        <begin position="1453"/>
        <end position="1495"/>
    </location>
</feature>
<dbReference type="GO" id="GO:0005886">
    <property type="term" value="C:plasma membrane"/>
    <property type="evidence" value="ECO:0007669"/>
    <property type="project" value="UniProtKB-SubCell"/>
</dbReference>
<dbReference type="InParanoid" id="A0A1S3JL46"/>
<feature type="repeat" description="LDL-receptor class B" evidence="17">
    <location>
        <begin position="1546"/>
        <end position="1590"/>
    </location>
</feature>
<feature type="disulfide bond" evidence="16">
    <location>
        <begin position="3504"/>
        <end position="3519"/>
    </location>
</feature>
<dbReference type="CDD" id="cd00054">
    <property type="entry name" value="EGF_CA"/>
    <property type="match status" value="1"/>
</dbReference>
<dbReference type="Pfam" id="PF00057">
    <property type="entry name" value="Ldl_recept_a"/>
    <property type="match status" value="37"/>
</dbReference>
<feature type="disulfide bond" evidence="15">
    <location>
        <begin position="4890"/>
        <end position="4899"/>
    </location>
</feature>
<feature type="disulfide bond" evidence="16">
    <location>
        <begin position="4067"/>
        <end position="4082"/>
    </location>
</feature>
<feature type="repeat" description="LDL-receptor class B" evidence="17">
    <location>
        <begin position="4399"/>
        <end position="4450"/>
    </location>
</feature>
<feature type="disulfide bond" evidence="15">
    <location>
        <begin position="3091"/>
        <end position="3101"/>
    </location>
</feature>
<feature type="disulfide bond" evidence="16">
    <location>
        <begin position="4128"/>
        <end position="4140"/>
    </location>
</feature>
<dbReference type="Pfam" id="PF12662">
    <property type="entry name" value="cEGF"/>
    <property type="match status" value="1"/>
</dbReference>
<feature type="disulfide bond" evidence="16">
    <location>
        <begin position="3689"/>
        <end position="3701"/>
    </location>
</feature>
<dbReference type="PANTHER" id="PTHR22722">
    <property type="entry name" value="LOW-DENSITY LIPOPROTEIN RECEPTOR-RELATED PROTEIN 2-RELATED"/>
    <property type="match status" value="1"/>
</dbReference>
<dbReference type="Gene3D" id="4.10.400.10">
    <property type="entry name" value="Low-density Lipoprotein Receptor"/>
    <property type="match status" value="40"/>
</dbReference>
<dbReference type="Pfam" id="PF14670">
    <property type="entry name" value="FXa_inhibition"/>
    <property type="match status" value="5"/>
</dbReference>
<feature type="disulfide bond" evidence="16">
    <location>
        <begin position="1079"/>
        <end position="1091"/>
    </location>
</feature>
<dbReference type="InterPro" id="IPR051221">
    <property type="entry name" value="LDLR-related"/>
</dbReference>
<feature type="repeat" description="LDL-receptor class B" evidence="17">
    <location>
        <begin position="2089"/>
        <end position="2131"/>
    </location>
</feature>
<dbReference type="OrthoDB" id="72419at2759"/>
<feature type="disulfide bond" evidence="16">
    <location>
        <begin position="2683"/>
        <end position="2701"/>
    </location>
</feature>
<feature type="domain" description="EGF-like" evidence="21">
    <location>
        <begin position="4705"/>
        <end position="4741"/>
    </location>
</feature>
<dbReference type="FunFam" id="4.10.400.10:FF:000007">
    <property type="entry name" value="Low density lipoprotein receptor-related protein 1"/>
    <property type="match status" value="1"/>
</dbReference>
<dbReference type="FunFam" id="4.10.400.10:FF:000002">
    <property type="entry name" value="Low-density lipoprotein receptor-related protein 1"/>
    <property type="match status" value="2"/>
</dbReference>
<feature type="disulfide bond" evidence="16">
    <location>
        <begin position="1222"/>
        <end position="1237"/>
    </location>
</feature>
<keyword evidence="4 15" id="KW-0245">EGF-like domain</keyword>
<feature type="disulfide bond" evidence="16">
    <location>
        <begin position="3546"/>
        <end position="3561"/>
    </location>
</feature>
<keyword evidence="23" id="KW-0449">Lipoprotein</keyword>
<dbReference type="PROSITE" id="PS00022">
    <property type="entry name" value="EGF_1"/>
    <property type="match status" value="6"/>
</dbReference>
<dbReference type="PROSITE" id="PS50068">
    <property type="entry name" value="LDLRA_2"/>
    <property type="match status" value="40"/>
</dbReference>
<feature type="disulfide bond" evidence="15">
    <location>
        <begin position="5007"/>
        <end position="5016"/>
    </location>
</feature>
<feature type="signal peptide" evidence="20">
    <location>
        <begin position="1"/>
        <end position="21"/>
    </location>
</feature>
<evidence type="ECO:0000256" key="6">
    <source>
        <dbReference type="ARBA" id="ARBA00022692"/>
    </source>
</evidence>
<evidence type="ECO:0000256" key="5">
    <source>
        <dbReference type="ARBA" id="ARBA00022583"/>
    </source>
</evidence>
<dbReference type="Gene3D" id="2.10.25.10">
    <property type="entry name" value="Laminin"/>
    <property type="match status" value="13"/>
</dbReference>
<dbReference type="InterPro" id="IPR002172">
    <property type="entry name" value="LDrepeatLR_classA_rpt"/>
</dbReference>
<keyword evidence="6 19" id="KW-0812">Transmembrane</keyword>
<feature type="compositionally biased region" description="Acidic residues" evidence="18">
    <location>
        <begin position="5284"/>
        <end position="5295"/>
    </location>
</feature>
<dbReference type="Proteomes" id="UP000085678">
    <property type="component" value="Unplaced"/>
</dbReference>
<feature type="disulfide bond" evidence="15">
    <location>
        <begin position="4747"/>
        <end position="4757"/>
    </location>
</feature>
<feature type="domain" description="EGF-like" evidence="21">
    <location>
        <begin position="4743"/>
        <end position="4779"/>
    </location>
</feature>
<feature type="compositionally biased region" description="Basic and acidic residues" evidence="18">
    <location>
        <begin position="5272"/>
        <end position="5283"/>
    </location>
</feature>
<feature type="disulfide bond" evidence="16">
    <location>
        <begin position="2827"/>
        <end position="2842"/>
    </location>
</feature>
<keyword evidence="11 19" id="KW-0472">Membrane</keyword>
<feature type="repeat" description="LDL-receptor class B" evidence="17">
    <location>
        <begin position="719"/>
        <end position="768"/>
    </location>
</feature>
<dbReference type="InterPro" id="IPR023415">
    <property type="entry name" value="LDLR_class-A_CS"/>
</dbReference>
<dbReference type="RefSeq" id="XP_013411103.1">
    <property type="nucleotide sequence ID" value="XM_013555649.2"/>
</dbReference>
<feature type="disulfide bond" evidence="16">
    <location>
        <begin position="73"/>
        <end position="85"/>
    </location>
</feature>
<evidence type="ECO:0000256" key="12">
    <source>
        <dbReference type="ARBA" id="ARBA00023157"/>
    </source>
</evidence>
<feature type="disulfide bond" evidence="16">
    <location>
        <begin position="4135"/>
        <end position="4153"/>
    </location>
</feature>
<feature type="disulfide bond" evidence="16">
    <location>
        <begin position="4048"/>
        <end position="4060"/>
    </location>
</feature>
<dbReference type="InterPro" id="IPR026823">
    <property type="entry name" value="cEGF"/>
</dbReference>
<keyword evidence="14" id="KW-0325">Glycoprotein</keyword>
<feature type="disulfide bond" evidence="16">
    <location>
        <begin position="52"/>
        <end position="67"/>
    </location>
</feature>
<dbReference type="FunCoup" id="A0A1S3JL46">
    <property type="interactions" value="339"/>
</dbReference>
<dbReference type="InterPro" id="IPR018097">
    <property type="entry name" value="EGF_Ca-bd_CS"/>
</dbReference>
<feature type="domain" description="EGF-like" evidence="21">
    <location>
        <begin position="3087"/>
        <end position="3125"/>
    </location>
</feature>
<keyword evidence="8" id="KW-0677">Repeat</keyword>
<feature type="domain" description="EGF-like" evidence="21">
    <location>
        <begin position="4633"/>
        <end position="4669"/>
    </location>
</feature>
<dbReference type="FunFam" id="2.10.25.10:FF:000009">
    <property type="entry name" value="Low-density lipoprotein receptor isoform 1"/>
    <property type="match status" value="2"/>
</dbReference>
<evidence type="ECO:0000256" key="15">
    <source>
        <dbReference type="PROSITE-ProRule" id="PRU00076"/>
    </source>
</evidence>
<evidence type="ECO:0000256" key="20">
    <source>
        <dbReference type="SAM" id="SignalP"/>
    </source>
</evidence>
<keyword evidence="10 19" id="KW-1133">Transmembrane helix</keyword>
<evidence type="ECO:0000256" key="7">
    <source>
        <dbReference type="ARBA" id="ARBA00022729"/>
    </source>
</evidence>
<dbReference type="GO" id="GO:0006897">
    <property type="term" value="P:endocytosis"/>
    <property type="evidence" value="ECO:0007669"/>
    <property type="project" value="UniProtKB-KW"/>
</dbReference>
<evidence type="ECO:0000256" key="14">
    <source>
        <dbReference type="ARBA" id="ARBA00023180"/>
    </source>
</evidence>
<feature type="disulfide bond" evidence="16">
    <location>
        <begin position="995"/>
        <end position="1007"/>
    </location>
</feature>
<dbReference type="FunFam" id="2.120.10.30:FF:000012">
    <property type="entry name" value="Low density lipoprotein receptor-related protein 1"/>
    <property type="match status" value="1"/>
</dbReference>
<dbReference type="STRING" id="7574.A0A1S3JL46"/>
<feature type="repeat" description="LDL-receptor class B" evidence="17">
    <location>
        <begin position="3305"/>
        <end position="3347"/>
    </location>
</feature>
<feature type="disulfide bond" evidence="15">
    <location>
        <begin position="4659"/>
        <end position="4668"/>
    </location>
</feature>
<feature type="disulfide bond" evidence="15">
    <location>
        <begin position="4637"/>
        <end position="4647"/>
    </location>
</feature>
<feature type="disulfide bond" evidence="16">
    <location>
        <begin position="2937"/>
        <end position="2955"/>
    </location>
</feature>
<feature type="disulfide bond" evidence="16">
    <location>
        <begin position="3566"/>
        <end position="3578"/>
    </location>
</feature>
<evidence type="ECO:0000256" key="11">
    <source>
        <dbReference type="ARBA" id="ARBA00023136"/>
    </source>
</evidence>
<dbReference type="InterPro" id="IPR000033">
    <property type="entry name" value="LDLR_classB_rpt"/>
</dbReference>
<feature type="disulfide bond" evidence="16">
    <location>
        <begin position="3657"/>
        <end position="3675"/>
    </location>
</feature>
<feature type="compositionally biased region" description="Polar residues" evidence="18">
    <location>
        <begin position="5297"/>
        <end position="5306"/>
    </location>
</feature>
<feature type="disulfide bond" evidence="16">
    <location>
        <begin position="1086"/>
        <end position="1104"/>
    </location>
</feature>
<evidence type="ECO:0000256" key="13">
    <source>
        <dbReference type="ARBA" id="ARBA00023170"/>
    </source>
</evidence>
<evidence type="ECO:0000256" key="1">
    <source>
        <dbReference type="ARBA" id="ARBA00004251"/>
    </source>
</evidence>
<dbReference type="GO" id="GO:0005041">
    <property type="term" value="F:low-density lipoprotein particle receptor activity"/>
    <property type="evidence" value="ECO:0007669"/>
    <property type="project" value="TreeGrafter"/>
</dbReference>
<feature type="disulfide bond" evidence="16">
    <location>
        <begin position="3019"/>
        <end position="3037"/>
    </location>
</feature>
<keyword evidence="7 20" id="KW-0732">Signal</keyword>
<evidence type="ECO:0000313" key="22">
    <source>
        <dbReference type="Proteomes" id="UP000085678"/>
    </source>
</evidence>
<feature type="disulfide bond" evidence="16">
    <location>
        <begin position="2695"/>
        <end position="2710"/>
    </location>
</feature>
<dbReference type="InterPro" id="IPR036055">
    <property type="entry name" value="LDL_receptor-like_sf"/>
</dbReference>
<feature type="disulfide bond" evidence="15">
    <location>
        <begin position="4967"/>
        <end position="4976"/>
    </location>
</feature>
<dbReference type="Pfam" id="PF00008">
    <property type="entry name" value="EGF"/>
    <property type="match status" value="1"/>
</dbReference>
<feature type="repeat" description="LDL-receptor class B" evidence="17">
    <location>
        <begin position="1496"/>
        <end position="1545"/>
    </location>
</feature>
<dbReference type="SUPFAM" id="SSF63825">
    <property type="entry name" value="YWTD domain"/>
    <property type="match status" value="8"/>
</dbReference>
<dbReference type="PROSITE" id="PS00010">
    <property type="entry name" value="ASX_HYDROXYL"/>
    <property type="match status" value="2"/>
</dbReference>
<evidence type="ECO:0000256" key="16">
    <source>
        <dbReference type="PROSITE-ProRule" id="PRU00124"/>
    </source>
</evidence>
<organism evidence="22 23">
    <name type="scientific">Lingula anatina</name>
    <name type="common">Brachiopod</name>
    <name type="synonym">Lingula unguis</name>
    <dbReference type="NCBI Taxonomy" id="7574"/>
    <lineage>
        <taxon>Eukaryota</taxon>
        <taxon>Metazoa</taxon>
        <taxon>Spiralia</taxon>
        <taxon>Lophotrochozoa</taxon>
        <taxon>Brachiopoda</taxon>
        <taxon>Linguliformea</taxon>
        <taxon>Lingulata</taxon>
        <taxon>Lingulida</taxon>
        <taxon>Linguloidea</taxon>
        <taxon>Lingulidae</taxon>
        <taxon>Lingula</taxon>
    </lineage>
</organism>
<dbReference type="InterPro" id="IPR011042">
    <property type="entry name" value="6-blade_b-propeller_TolB-like"/>
</dbReference>
<dbReference type="KEGG" id="lak:106174214"/>
<dbReference type="FunFam" id="4.10.400.10:FF:000034">
    <property type="entry name" value="Low-density lipoprotein receptor-related protein 2"/>
    <property type="match status" value="4"/>
</dbReference>
<feature type="disulfide bond" evidence="15">
    <location>
        <begin position="4988"/>
        <end position="5005"/>
    </location>
</feature>
<dbReference type="FunFam" id="4.10.400.10:FF:000004">
    <property type="entry name" value="Low-density lipoprotein receptor-related protein 1"/>
    <property type="match status" value="1"/>
</dbReference>
<dbReference type="PROSITE" id="PS01187">
    <property type="entry name" value="EGF_CA"/>
    <property type="match status" value="2"/>
</dbReference>
<feature type="compositionally biased region" description="Basic and acidic residues" evidence="18">
    <location>
        <begin position="5120"/>
        <end position="5131"/>
    </location>
</feature>
<dbReference type="GO" id="GO:0005509">
    <property type="term" value="F:calcium ion binding"/>
    <property type="evidence" value="ECO:0007669"/>
    <property type="project" value="InterPro"/>
</dbReference>
<keyword evidence="22" id="KW-1185">Reference proteome</keyword>
<dbReference type="PRINTS" id="PR00261">
    <property type="entry name" value="LDLRECEPTOR"/>
</dbReference>
<evidence type="ECO:0000256" key="8">
    <source>
        <dbReference type="ARBA" id="ARBA00022737"/>
    </source>
</evidence>
<proteinExistence type="inferred from homology"/>
<feature type="disulfide bond" evidence="15">
    <location>
        <begin position="4871"/>
        <end position="4888"/>
    </location>
</feature>
<feature type="disulfide bond" evidence="16">
    <location>
        <begin position="2676"/>
        <end position="2688"/>
    </location>
</feature>
<dbReference type="FunFam" id="4.10.400.10:FF:000011">
    <property type="entry name" value="Low-density lipoprotein receptor-related protein 1"/>
    <property type="match status" value="2"/>
</dbReference>
<feature type="disulfide bond" evidence="16">
    <location>
        <begin position="3669"/>
        <end position="3684"/>
    </location>
</feature>
<feature type="repeat" description="LDL-receptor class B" evidence="17">
    <location>
        <begin position="4451"/>
        <end position="4494"/>
    </location>
</feature>
<dbReference type="PROSITE" id="PS50026">
    <property type="entry name" value="EGF_3"/>
    <property type="match status" value="9"/>
</dbReference>
<feature type="repeat" description="LDL-receptor class B" evidence="17">
    <location>
        <begin position="2046"/>
        <end position="2088"/>
    </location>
</feature>
<protein>
    <submittedName>
        <fullName evidence="23">Prolow-density lipoprotein receptor-related protein 1</fullName>
    </submittedName>
</protein>
<dbReference type="FunFam" id="2.120.10.30:FF:000009">
    <property type="entry name" value="Putative low-density lipoprotein receptor-related protein 1B"/>
    <property type="match status" value="1"/>
</dbReference>
<feature type="disulfide bond" evidence="15">
    <location>
        <begin position="4930"/>
        <end position="4939"/>
    </location>
</feature>
<dbReference type="FunFam" id="2.120.10.30:FF:000035">
    <property type="entry name" value="Low-density lipoprotein receptor-related protein 2"/>
    <property type="match status" value="1"/>
</dbReference>
<feature type="disulfide bond" evidence="16">
    <location>
        <begin position="2930"/>
        <end position="2942"/>
    </location>
</feature>
<gene>
    <name evidence="23" type="primary">LOC106174214</name>
</gene>
<dbReference type="FunFam" id="2.120.10.30:FF:000241">
    <property type="entry name" value="Low-density lipoprotein receptor-related protein 6"/>
    <property type="match status" value="4"/>
</dbReference>
<feature type="disulfide bond" evidence="16">
    <location>
        <begin position="3807"/>
        <end position="3819"/>
    </location>
</feature>
<comment type="similarity">
    <text evidence="2">Belongs to the LDLR family.</text>
</comment>
<dbReference type="PANTHER" id="PTHR22722:SF5">
    <property type="entry name" value="LOW-DENSITY LIPOPROTEIN RECEPTOR-RELATED PROTEIN 1B"/>
    <property type="match status" value="1"/>
</dbReference>
<feature type="disulfide bond" evidence="16">
    <location>
        <begin position="3867"/>
        <end position="3882"/>
    </location>
</feature>
<evidence type="ECO:0000256" key="9">
    <source>
        <dbReference type="ARBA" id="ARBA00022837"/>
    </source>
</evidence>
<feature type="disulfide bond" evidence="16">
    <location>
        <begin position="3573"/>
        <end position="3591"/>
    </location>
</feature>
<dbReference type="GO" id="GO:0043226">
    <property type="term" value="C:organelle"/>
    <property type="evidence" value="ECO:0007669"/>
    <property type="project" value="UniProtKB-ARBA"/>
</dbReference>
<feature type="transmembrane region" description="Helical" evidence="19">
    <location>
        <begin position="5185"/>
        <end position="5206"/>
    </location>
</feature>
<feature type="domain" description="EGF-like" evidence="21">
    <location>
        <begin position="4863"/>
        <end position="4900"/>
    </location>
</feature>
<feature type="disulfide bond" evidence="16">
    <location>
        <begin position="3746"/>
        <end position="3761"/>
    </location>
</feature>
<feature type="disulfide bond" evidence="16">
    <location>
        <begin position="1002"/>
        <end position="1020"/>
    </location>
</feature>
<comment type="caution">
    <text evidence="15">Lacks conserved residue(s) required for the propagation of feature annotation.</text>
</comment>
<feature type="disulfide bond" evidence="16">
    <location>
        <begin position="3990"/>
        <end position="4005"/>
    </location>
</feature>
<evidence type="ECO:0000256" key="19">
    <source>
        <dbReference type="SAM" id="Phobius"/>
    </source>
</evidence>
<evidence type="ECO:0000256" key="4">
    <source>
        <dbReference type="ARBA" id="ARBA00022536"/>
    </source>
</evidence>
<dbReference type="SMART" id="SM00179">
    <property type="entry name" value="EGF_CA"/>
    <property type="match status" value="9"/>
</dbReference>
<feature type="disulfide bond" evidence="16">
    <location>
        <begin position="1125"/>
        <end position="1143"/>
    </location>
</feature>
<feature type="disulfide bond" evidence="16">
    <location>
        <begin position="4147"/>
        <end position="4162"/>
    </location>
</feature>
<keyword evidence="5" id="KW-0254">Endocytosis</keyword>
<feature type="disulfide bond" evidence="16">
    <location>
        <begin position="958"/>
        <end position="976"/>
    </location>
</feature>
<dbReference type="SMART" id="SM00181">
    <property type="entry name" value="EGF"/>
    <property type="match status" value="32"/>
</dbReference>
<evidence type="ECO:0000256" key="18">
    <source>
        <dbReference type="SAM" id="MobiDB-lite"/>
    </source>
</evidence>
<feature type="disulfide bond" evidence="16">
    <location>
        <begin position="1098"/>
        <end position="1113"/>
    </location>
</feature>
<feature type="disulfide bond" evidence="16">
    <location>
        <begin position="3978"/>
        <end position="3996"/>
    </location>
</feature>
<feature type="disulfide bond" evidence="16">
    <location>
        <begin position="2635"/>
        <end position="2647"/>
    </location>
</feature>
<name>A0A1S3JL46_LINAN</name>
<evidence type="ECO:0000256" key="2">
    <source>
        <dbReference type="ARBA" id="ARBA00009939"/>
    </source>
</evidence>
<feature type="disulfide bond" evidence="15">
    <location>
        <begin position="4984"/>
        <end position="4994"/>
    </location>
</feature>
<feature type="disulfide bond" evidence="16">
    <location>
        <begin position="3734"/>
        <end position="3752"/>
    </location>
</feature>
<evidence type="ECO:0000259" key="21">
    <source>
        <dbReference type="PROSITE" id="PS50026"/>
    </source>
</evidence>
<feature type="disulfide bond" evidence="16">
    <location>
        <begin position="3650"/>
        <end position="3662"/>
    </location>
</feature>
<evidence type="ECO:0000313" key="23">
    <source>
        <dbReference type="RefSeq" id="XP_013411103.1"/>
    </source>
</evidence>
<feature type="region of interest" description="Disordered" evidence="18">
    <location>
        <begin position="5113"/>
        <end position="5135"/>
    </location>
</feature>
<keyword evidence="12 15" id="KW-1015">Disulfide bond</keyword>
<dbReference type="SUPFAM" id="SSF57424">
    <property type="entry name" value="LDL receptor-like module"/>
    <property type="match status" value="37"/>
</dbReference>
<feature type="repeat" description="LDL-receptor class B" evidence="17">
    <location>
        <begin position="3218"/>
        <end position="3260"/>
    </location>
</feature>
<feature type="domain" description="EGF-like" evidence="21">
    <location>
        <begin position="4784"/>
        <end position="4822"/>
    </location>
</feature>
<feature type="disulfide bond" evidence="16">
    <location>
        <begin position="1168"/>
        <end position="1186"/>
    </location>
</feature>
<dbReference type="Pfam" id="PF08450">
    <property type="entry name" value="SGL"/>
    <property type="match status" value="1"/>
</dbReference>
<feature type="disulfide bond" evidence="16">
    <location>
        <begin position="3696"/>
        <end position="3714"/>
    </location>
</feature>
<keyword evidence="9" id="KW-0106">Calcium</keyword>
<dbReference type="PROSITE" id="PS01209">
    <property type="entry name" value="LDLRA_1"/>
    <property type="match status" value="14"/>
</dbReference>
<dbReference type="GeneID" id="106174214"/>
<dbReference type="Pfam" id="PF00058">
    <property type="entry name" value="Ldl_recept_b"/>
    <property type="match status" value="12"/>
</dbReference>
<feature type="region of interest" description="Disordered" evidence="18">
    <location>
        <begin position="5265"/>
        <end position="5306"/>
    </location>
</feature>
<feature type="disulfide bond" evidence="16">
    <location>
        <begin position="2732"/>
        <end position="2747"/>
    </location>
</feature>
<feature type="disulfide bond" evidence="15">
    <location>
        <begin position="4731"/>
        <end position="4740"/>
    </location>
</feature>
<keyword evidence="3" id="KW-1003">Cell membrane</keyword>
<feature type="disulfide bond" evidence="16">
    <location>
        <begin position="3894"/>
        <end position="3912"/>
    </location>
</feature>
<dbReference type="CDD" id="cd00112">
    <property type="entry name" value="LDLa"/>
    <property type="match status" value="34"/>
</dbReference>
<dbReference type="SUPFAM" id="SSF57196">
    <property type="entry name" value="EGF/Laminin"/>
    <property type="match status" value="6"/>
</dbReference>
<feature type="disulfide bond" evidence="16">
    <location>
        <begin position="951"/>
        <end position="963"/>
    </location>
</feature>
<comment type="subcellular location">
    <subcellularLocation>
        <location evidence="1">Cell membrane</location>
        <topology evidence="1">Single-pass type I membrane protein</topology>
    </subcellularLocation>
</comment>
<feature type="disulfide bond" evidence="16">
    <location>
        <begin position="3971"/>
        <end position="3983"/>
    </location>
</feature>
<feature type="disulfide bond" evidence="16">
    <location>
        <begin position="4017"/>
        <end position="4035"/>
    </location>
</feature>
<feature type="disulfide bond" evidence="15">
    <location>
        <begin position="4812"/>
        <end position="4821"/>
    </location>
</feature>
<feature type="chain" id="PRO_5010208208" evidence="20">
    <location>
        <begin position="22"/>
        <end position="5306"/>
    </location>
</feature>
<evidence type="ECO:0000256" key="10">
    <source>
        <dbReference type="ARBA" id="ARBA00022989"/>
    </source>
</evidence>
<feature type="repeat" description="LDL-receptor class B" evidence="17">
    <location>
        <begin position="1725"/>
        <end position="1767"/>
    </location>
</feature>
<feature type="repeat" description="LDL-receptor class B" evidence="17">
    <location>
        <begin position="3172"/>
        <end position="3217"/>
    </location>
</feature>
<feature type="disulfide bond" evidence="16">
    <location>
        <begin position="80"/>
        <end position="98"/>
    </location>
</feature>
<feature type="disulfide bond" evidence="16">
    <location>
        <begin position="2783"/>
        <end position="2798"/>
    </location>
</feature>
<feature type="repeat" description="LDL-receptor class B" evidence="17">
    <location>
        <begin position="2178"/>
        <end position="2220"/>
    </location>
</feature>
<reference evidence="23" key="1">
    <citation type="submission" date="2025-08" db="UniProtKB">
        <authorList>
            <consortium name="RefSeq"/>
        </authorList>
    </citation>
    <scope>IDENTIFICATION</scope>
    <source>
        <tissue evidence="23">Gonads</tissue>
    </source>
</reference>
<accession>A0A1S3JL46</accession>
<dbReference type="Gene3D" id="2.120.10.30">
    <property type="entry name" value="TolB, C-terminal domain"/>
    <property type="match status" value="8"/>
</dbReference>
<feature type="repeat" description="LDL-receptor class B" evidence="17">
    <location>
        <begin position="2496"/>
        <end position="2540"/>
    </location>
</feature>
<feature type="repeat" description="LDL-receptor class B" evidence="17">
    <location>
        <begin position="3261"/>
        <end position="3304"/>
    </location>
</feature>
<feature type="domain" description="EGF-like" evidence="21">
    <location>
        <begin position="4941"/>
        <end position="4977"/>
    </location>
</feature>
<dbReference type="InterPro" id="IPR001881">
    <property type="entry name" value="EGF-like_Ca-bd_dom"/>
</dbReference>
<dbReference type="InterPro" id="IPR000152">
    <property type="entry name" value="EGF-type_Asp/Asn_hydroxyl_site"/>
</dbReference>
<dbReference type="SMART" id="SM00135">
    <property type="entry name" value="LY"/>
    <property type="match status" value="32"/>
</dbReference>
<feature type="disulfide bond" evidence="16">
    <location>
        <begin position="3031"/>
        <end position="3046"/>
    </location>
</feature>
<feature type="disulfide bond" evidence="16">
    <location>
        <begin position="1137"/>
        <end position="1152"/>
    </location>
</feature>
<feature type="domain" description="EGF-like" evidence="21">
    <location>
        <begin position="4980"/>
        <end position="5017"/>
    </location>
</feature>
<dbReference type="SUPFAM" id="SSF57184">
    <property type="entry name" value="Growth factor receptor domain"/>
    <property type="match status" value="3"/>
</dbReference>
<feature type="disulfide bond" evidence="16">
    <location>
        <begin position="2642"/>
        <end position="2660"/>
    </location>
</feature>
<dbReference type="InterPro" id="IPR000742">
    <property type="entry name" value="EGF"/>
</dbReference>
<dbReference type="PROSITE" id="PS51120">
    <property type="entry name" value="LDLRB"/>
    <property type="match status" value="18"/>
</dbReference>
<feature type="disulfide bond" evidence="16">
    <location>
        <begin position="3814"/>
        <end position="3832"/>
    </location>
</feature>
<feature type="disulfide bond" evidence="16">
    <location>
        <begin position="3887"/>
        <end position="3899"/>
    </location>
</feature>
<feature type="disulfide bond" evidence="15">
    <location>
        <begin position="4769"/>
        <end position="4778"/>
    </location>
</feature>
<sequence>MRLEVIVIITVAIAILSKETASSGSASCAPDSFNCEKNFGAGHHCIPHGWVCDGDFDCPDGRDERNCSMPPTCPANKFTCKDKLCIPNGWKCDGERDCGDGSDESIETCQTHKRVSPGYAGSGIIELAETCLQHLNLYQCPGTSRCINATQLCDGIADCEDAIDEGPHCSSRKCLSTCRQPNMLCKEAHKGSPQEEGVFCFCREGYYLQNGTCVDLNECQFDFYCDQICKNTEGNYTCDCARGYRLEGRGTCRVTNREREPTLLFSTHYGIEQTWTNGSQRMLRNVPYLINASKVVSLDLDLRNQTVCWVRADVLSNLFNLRCAKLNQDPSVTWDIPMQYSLSNVKQVAKDSISGNWYFSDDKRAMVFVCNATGEACRTIINTEVKRPKALAIDPAKGYIFLGEWGERPSIIRYDMTGENSKIIVDKKIVRPQAIAIDHNRQHVFWCDSYLNVIERIDYSGTPASRRLIIYGNNVEHIFGLTVFENTIYTTSHHNRSVLAFNRVIKLWDTDNKPKTVVGNLTKPGVIRVYHELSQPEDPGHDCSSSNGGCQHLCIVKGTGKKQCMCKEGYQLQPDGMRCILNISYPFILYANGQQGFVKGIEMNRGGTSQQVIPPIHNLHRPMYVDFHAASKKIYFSDPIAFRIGRRDVGKTTLDSWSVSNINKVQGIAVDWTGNNIFWGDDGRKAIMVAKIEKPEINKTLVSGNMSALRDVVVDPVEGFMFWSDLVQNPQDGKRAKIERANMDGSGRKVLVSDYIQWSNSLFLDRVQKKVYWIDAHYDRIERMDYNGNNRELMVGGHKGMKYPYGLVVHQDDIYWTELSTGQIKRYNSVANETTVVANDGAPVFGMSLYDASTQNSSTACSNNNGGCSQLCLAVNGAAPTCACQDGFQLAADKSNCTGSTACSNNNGGCSQLCLAVNGAAPTCACQDGFQLAADKSNCTEIPGYTPPPLCKEDQFQCHNGRCIPKQWTCDGEDDCGDGSDEIRDAGGVCAHHTCKKEEYQCSDNRCIFQRWMCDGEEDCTTGEDENIAICQNITCEGDHMKCNKTERCIPLTWRCDHDNDCGDNSDEPPECADEYPSCGLEQFTCANKRCISMLFKCDRENDCSDNSDEWDCVYQCANNTEFQCKNGNCVNMEYKCDRDDNCGDGSDEENCPTMSSGVCNHEDEWLCGNGDCIPRHWRCDGDDDCGDGSDEENDCSSNQTCDPHFMMCQKERKCIPLDWKCDGERDCEDNSDEMNCTVNVVRCPYPSRHCKDNSTVCIKHTQLCDGNADCADESDEHSLCDVDTCENSPCSHVCSRAPDGFVCSCPASMKIMQNNVTCTDAFPCERWGACSQNCTNTKDGFKCSCFKGYTLDRDGWTCKPSDNKTMYIIFSNRHEIRRLDLDGQSYVSLASGLRNTIALDYYYKNSTIFWTDVVDDKIYKGVMVTNSITQIEEIVSVGLATAEGLAVDWIGENIYWVESNLDQIEVATLEGKHRSTLVAGKMESPRAIALDPSVGMLFWTDWDNSQPRIESCSMSGEGRRIVVNVTMVYRGAGWPNGLTLDYDLKRVYWIDARSDSINTVKYDGSDLREVLRGHDFLSHPFAVSIFASKVYWTDWRTNALVEANKFNGSSVHVIQRTITQPFDLHVYHPKRQPQFKNPCSDNNGGCSHLCLLSFNGTVGCLCPHLYYLQPDKKTCKPNGTFLLYARPNEIRGVYLNNPDYNTIPAFTVPHIEKPTVVDFDPLMGKLYWVESSLHLINRANINGTGIETIIDTDLRNPNGFAIDYVSGNMFFGSYSSGNGVIWVCQLDGAYRRKLIDKRKQIKSLAIHPYQGQIFWAESMTSPNSHAIYVAKMDGSDVRQLLPNNKTNINISKPESLSVDLDNGKLYFINKGVTPPQIIWCNLDGSGSQVLSDNATLSQIQTLSIHHGQLYIATSSSIAVIHRNGTHASVETMRENTHSVTSIKIYEEQNKTGFRKNACSKNSSGCDQLCVPVNNNVTAVCFCTAGFKLGTDGKKCIGIRSFLLFSLETEIHGISLDLVPAPQQAAIPPISRVAVVDAVDFYAAKNYVLWVDSNSKTISRIRRDLTGRQTLVSDGISSVEGLAVDWIAENLYWTDSVLDVIHVSRLNGSFRRVLIASELDRPKAIVVHPVLGYMFWTDWGTRPRIERARLDGSERRTIMNLTDFIKEPYGLTIDYDAGKLYWCDKALDVICSSNLDGSEAKYIIRENLTDPTSITVFGDYIYWTDNPPSSPYGAIMRAHKNGSAPIIMWRNTDPRPAKPTDVKIYDQGRQTGNNTCSVNNGGCKELCLYIGNNNRTCHCSHGKVTQNGECEEYEAFLLYSQVNSIQSLHLTEKSTNTPIPAIENEHSMKNVIGLSFDPKTKTIFFSDIQSGNIQSVSYSGSDFSVKVENVGSAEGLAYDPVFQELYWTSYTDSTINRISVSPLRISATRETVVKLGVEDHPRALAIDSCDSRMYWTNWNERSPSIQRAYLMGYDKESIITTDIKTPNGLAIDHGAQKLFWSDARLDKIERCNMDGTECRVVISSNHHLQYSFSLAVYGDYLYWTDWILRAVMRAQKYDGSELTPLKTSIPRQPMGLVAVANDTNDCHANPCRMNNGHCQHICNPDMYAVVHCSCFPGYELQPDNITCTSVSKQVCAEDMFDCSEGVCIPFELTCDGIINCPLGQDENTTYCRYRKCPAGFFGCLNHRCVKNETQCDGKDDCGDNSDELLCRCKLTEFRCASDDKCISSSKKCNLKKDCEDASDEKGCPPVGCSNFTIDSIGRQPPGLIPCNTTTACILPSWKCDGYNDCWDNSDELNCPPIRNKCSNNSSDFQCSNSGHCIPSNWKCDREDDCGDMSDEKRCNYSCASSQFQCHDGFSCIPSVWECDGNADCPDGSDEAQNCTNRTCKSDEFHCPNTGRCIPRAWMCDGDQDCEDGSDEHSANNCTVVLCDVNEFQCQNDRCIKQSFYCDGDDDCGDNSDENCVHHNCSETEWQCKNSKQCIPKEYKCNKYFDCGDQSDEDPRMCSKTPPCGGNDMYMCDNSVCINKTLLCNGKNDCGDFSDELPCGLKCVDGSNQCAQVCRNMTIAYECDCYPGYRLANDKRTCKDIDECKTSYPCSHYCKNTVGSYSCSCAKGYTLQGGRTCRHNDKIHHAVLLVANHYYIRLVYPNLTRTRLASNLKNAVAIDFDWKEQMVYWSDVTVSGSNISKMSLNGTNVTQTLHKSTLKNPDGIAVDWVGRNLYWCDKTTDTIEVSKLNGMYRKILMNNGLQEPRAIEVFPAKGYLFYTDWGEDAHIGRMGMDGSQKIKIVTTNLSWPNAMTIDYITETIFWADARLDYIAMADLDGKNIRLIINGELPHIFALTTFEDLIYWTDWEKMSVYSANKFSGANMTNVTSFVHRPMDIHILHPLRQIHPPDSENPCYKNGGCLNLCLIKPGGKDRTCACPENHYLASDKKTCLSNCTSSQFTCTNTFKCIPFWWKCDKQDDCGDGSDEPEDCPEYHCRQPGLFQCHDAVHQECISPMQICDGVKQCADGSDEYNCAAYTCMKNQFKCLAGEHSRCIPMMQRCDGNNDCYDGVDEKDCPSLTCRSNQFQCNNGKCIPYVWRCDTDYDCADRSDEPDNCTSLKCPADYIKCNSTGRCIPSTWKCDGDHDCGKNDTSDEPPDECTKASCEPTYFRCSNNRCIPGRWRCDHDFDCDDHSDEKNCTYGECSESQWRCDNGQCIRNSSRCDQITDCTDGSDEKCGAENCKDTDFHCSNGPCIPLQWKCDNTTDCSDGSDEINCPHACKTGEFKCGNTTECIPQSYVCDGDIDCRDSSDEEIAMCKDHRCLDGRIRCNNTKCIRASLKCNGRNDCGDNSDESNSAYTCMKNQFKCLAGEHSRCIPMMQRCDGNNDCYDGVDEKDCPSLTCRSNQFQCNNGKCIPYVWRCDTDYDCADRSDEPDNCTSLKCPADYIKCNSTGRCIPSTWKCDGDHDCGKNDTSDEPPDECTKASCEPTYFRCSNNRCIPGRWRCDHDFDCDDHSDEKNCTYGECSESQWRCDNGQCIRNSSRCDQITDCTDGSDEKCGAENCKDTDFHCSNGPCIPLQWKCDNTTDCSDGSDEINCPHACKTGEFKCGNTTECIPQSYVCDGDIDCRDSSDEEIAMCKDHRCLDGRIRCNNTKCIRASLKCNGRNDCGDNSDESNCDQCRNDEFACENYPMCISMRKTCDGYNDCPDGTDEASHLCNGNWTCNGNSSCVNGYCSSKNNRCTCSDGFEYHNETFCVDKNECELWGFCDQLCTNLIGNHKCECGPGYRFDPELGHCKAVDNHYILLALENALLAMNSTLVYGGTLVSERFHQTSNASRIEAMDVDVKSNRVYFVTSEIVNGAPTHFIRSAPIPRTNSESSNPRGRRATVSNVGELKVKLPVISQPRGLAVDWVHGLLYWTDAAAGHIQVAHIANLTEARVTNLSKRKTIIDSNLDQPHSIVVDPTSGRIFWTDWGLNAKIESANLDGSDRKVLVHENVLWPTDLVIDYDNRRLYWTDPKARTIETINLNGRDRQIVKQFAKSEDPPYWIDVFEKELYVTSYKNRSIITVDKFGTDNSSSLHFRDQGLYMGGVFVVYNYKQRINTQNACANVKCGNNALCLPVHDNLTTCVCQDGAYKPKDSKTCQRNPDQDSCDNFCQNGGTCRITINKQPKCQCPARFEGSRCQNDKCAAYCYNGGTCSLYNATTIHCKCSEKYEGERCEKYKCTDYCYPQGYCVVQDGGLPKCVCQTGYGGPRCQDQQDPCTNHCYNDGKCFVDPSGRPSCACKTQFTGMRCEKCISNPNQCEPSSTKGNEKGYCTIENSRTKCKCFDGYQGDRCQYTLCHDYCKNNASCQMKTSHTGSFADCTCNSHARYTGTRCENDRCDTYCNGQGECYTDDTTVKLACRCYPSFSGKKCELKANCTNDYCLNGGTCLPAPSPGEPVFCHCAEGYKGKRCEEANSCEYFLCKHDGICRMGDDGPECSCSPGWMNKHCDQPWPKQCRNHCFNGGTCLTCTNATCNSCRCPSGWDGDRCENMVVGSKSGTAMSAVNVVVPLCIILLIVLVIIVVVVFLKKRRRNQFKHHRMDDTVTNPIYVREYDEDEDGVQMDAFDFEDKPTNFANPMYETLYHSDASSSQQDEKRKLLKQEDPDQGCPTGLSHALGTTWRVKDECRQGCPSGWDGDRCENMVVGSKSSSAMSAVNIVVPLCIILLIVLVIIVVVVFLKKRRRNQFKHHRMDDTVTNPIYVREYDEDEDGVQMDAFDFEGDKPTNFANPMYETLYHSDASSSQQDEKRKLLKQEDPDQVEFFGDDDSSPYLTDHTTFA</sequence>
<dbReference type="GO" id="GO:0043235">
    <property type="term" value="C:receptor complex"/>
    <property type="evidence" value="ECO:0007669"/>
    <property type="project" value="TreeGrafter"/>
</dbReference>
<evidence type="ECO:0000256" key="17">
    <source>
        <dbReference type="PROSITE-ProRule" id="PRU00461"/>
    </source>
</evidence>
<feature type="disulfide bond" evidence="16">
    <location>
        <begin position="3727"/>
        <end position="3739"/>
    </location>
</feature>
<feature type="disulfide bond" evidence="16">
    <location>
        <begin position="4010"/>
        <end position="4022"/>
    </location>
</feature>
<feature type="disulfide bond" evidence="16">
    <location>
        <begin position="4055"/>
        <end position="4073"/>
    </location>
</feature>
<feature type="transmembrane region" description="Helical" evidence="19">
    <location>
        <begin position="5034"/>
        <end position="5055"/>
    </location>
</feature>
<evidence type="ECO:0000256" key="3">
    <source>
        <dbReference type="ARBA" id="ARBA00022475"/>
    </source>
</evidence>
<feature type="repeat" description="LDL-receptor class B" evidence="17">
    <location>
        <begin position="769"/>
        <end position="813"/>
    </location>
</feature>
<feature type="repeat" description="LDL-receptor class B" evidence="17">
    <location>
        <begin position="2132"/>
        <end position="2177"/>
    </location>
</feature>
<feature type="disulfide bond" evidence="15">
    <location>
        <begin position="4709"/>
        <end position="4719"/>
    </location>
</feature>
<feature type="disulfide bond" evidence="15">
    <location>
        <begin position="4867"/>
        <end position="4877"/>
    </location>
</feature>
<dbReference type="InterPro" id="IPR009030">
    <property type="entry name" value="Growth_fac_rcpt_cys_sf"/>
</dbReference>
<feature type="domain" description="EGF-like" evidence="21">
    <location>
        <begin position="4901"/>
        <end position="4940"/>
    </location>
</feature>
<keyword evidence="13 23" id="KW-0675">Receptor</keyword>
<dbReference type="PROSITE" id="PS01186">
    <property type="entry name" value="EGF_2"/>
    <property type="match status" value="7"/>
</dbReference>
<feature type="repeat" description="LDL-receptor class B" evidence="17">
    <location>
        <begin position="2451"/>
        <end position="2495"/>
    </location>
</feature>
<dbReference type="SMART" id="SM00192">
    <property type="entry name" value="LDLa"/>
    <property type="match status" value="40"/>
</dbReference>